<sequence>MKKMFAIAVLMIGMTSFAQEKPAGKKMDKARMEKLTPEQRNEQHLKKLTKDLGLNDSQQKQMATLLSEQSAKRESKKAEREKLMEAKRAERNEEMKAFDTKVKAILTPDQSKKWDEMKAEKREKVKEKIQERRKKAEKK</sequence>
<feature type="signal peptide" evidence="2">
    <location>
        <begin position="1"/>
        <end position="18"/>
    </location>
</feature>
<evidence type="ECO:0008006" key="5">
    <source>
        <dbReference type="Google" id="ProtNLM"/>
    </source>
</evidence>
<feature type="compositionally biased region" description="Basic and acidic residues" evidence="1">
    <location>
        <begin position="70"/>
        <end position="81"/>
    </location>
</feature>
<feature type="compositionally biased region" description="Polar residues" evidence="1">
    <location>
        <begin position="55"/>
        <end position="69"/>
    </location>
</feature>
<feature type="chain" id="PRO_5021187215" description="DUF4890 domain-containing protein" evidence="2">
    <location>
        <begin position="19"/>
        <end position="139"/>
    </location>
</feature>
<protein>
    <recommendedName>
        <fullName evidence="5">DUF4890 domain-containing protein</fullName>
    </recommendedName>
</protein>
<organism evidence="3 4">
    <name type="scientific">Flavobacterium microcysteis</name>
    <dbReference type="NCBI Taxonomy" id="2596891"/>
    <lineage>
        <taxon>Bacteria</taxon>
        <taxon>Pseudomonadati</taxon>
        <taxon>Bacteroidota</taxon>
        <taxon>Flavobacteriia</taxon>
        <taxon>Flavobacteriales</taxon>
        <taxon>Flavobacteriaceae</taxon>
        <taxon>Flavobacterium</taxon>
    </lineage>
</organism>
<evidence type="ECO:0000256" key="1">
    <source>
        <dbReference type="SAM" id="MobiDB-lite"/>
    </source>
</evidence>
<dbReference type="EMBL" id="VFJE01000056">
    <property type="protein sequence ID" value="TPD65757.1"/>
    <property type="molecule type" value="Genomic_DNA"/>
</dbReference>
<name>A0A501Q0M4_9FLAO</name>
<evidence type="ECO:0000313" key="4">
    <source>
        <dbReference type="Proteomes" id="UP000319175"/>
    </source>
</evidence>
<keyword evidence="2" id="KW-0732">Signal</keyword>
<keyword evidence="4" id="KW-1185">Reference proteome</keyword>
<dbReference type="OrthoDB" id="956918at2"/>
<feature type="compositionally biased region" description="Basic and acidic residues" evidence="1">
    <location>
        <begin position="110"/>
        <end position="130"/>
    </location>
</feature>
<evidence type="ECO:0000313" key="3">
    <source>
        <dbReference type="EMBL" id="TPD65757.1"/>
    </source>
</evidence>
<proteinExistence type="predicted"/>
<feature type="region of interest" description="Disordered" evidence="1">
    <location>
        <begin position="54"/>
        <end position="81"/>
    </location>
</feature>
<comment type="caution">
    <text evidence="3">The sequence shown here is derived from an EMBL/GenBank/DDBJ whole genome shotgun (WGS) entry which is preliminary data.</text>
</comment>
<gene>
    <name evidence="3" type="ORF">FJA49_16350</name>
</gene>
<reference evidence="3 4" key="1">
    <citation type="submission" date="2019-06" db="EMBL/GenBank/DDBJ databases">
        <title>Flavobacterium sp. MaA-Y11 from geoumgang.</title>
        <authorList>
            <person name="Jeong S."/>
        </authorList>
    </citation>
    <scope>NUCLEOTIDE SEQUENCE [LARGE SCALE GENOMIC DNA]</scope>
    <source>
        <strain evidence="3 4">MaA-Y11</strain>
    </source>
</reference>
<evidence type="ECO:0000256" key="2">
    <source>
        <dbReference type="SAM" id="SignalP"/>
    </source>
</evidence>
<dbReference type="Gene3D" id="1.20.120.1490">
    <property type="match status" value="1"/>
</dbReference>
<dbReference type="RefSeq" id="WP_140002226.1">
    <property type="nucleotide sequence ID" value="NZ_VFJE01000056.1"/>
</dbReference>
<reference evidence="3 4" key="2">
    <citation type="submission" date="2019-06" db="EMBL/GenBank/DDBJ databases">
        <authorList>
            <person name="Seo Y."/>
        </authorList>
    </citation>
    <scope>NUCLEOTIDE SEQUENCE [LARGE SCALE GENOMIC DNA]</scope>
    <source>
        <strain evidence="3 4">MaA-Y11</strain>
    </source>
</reference>
<accession>A0A501Q0M4</accession>
<dbReference type="AlphaFoldDB" id="A0A501Q0M4"/>
<feature type="region of interest" description="Disordered" evidence="1">
    <location>
        <begin position="105"/>
        <end position="139"/>
    </location>
</feature>
<dbReference type="Proteomes" id="UP000319175">
    <property type="component" value="Unassembled WGS sequence"/>
</dbReference>